<dbReference type="InterPro" id="IPR004675">
    <property type="entry name" value="AhpD_core"/>
</dbReference>
<evidence type="ECO:0000313" key="2">
    <source>
        <dbReference type="EMBL" id="MEE6307031.1"/>
    </source>
</evidence>
<keyword evidence="3" id="KW-1185">Reference proteome</keyword>
<comment type="caution">
    <text evidence="2">The sequence shown here is derived from an EMBL/GenBank/DDBJ whole genome shotgun (WGS) entry which is preliminary data.</text>
</comment>
<dbReference type="InterPro" id="IPR003779">
    <property type="entry name" value="CMD-like"/>
</dbReference>
<dbReference type="PANTHER" id="PTHR35446:SF2">
    <property type="entry name" value="CARBOXYMUCONOLACTONE DECARBOXYLASE-LIKE DOMAIN-CONTAINING PROTEIN"/>
    <property type="match status" value="1"/>
</dbReference>
<organism evidence="2 3">
    <name type="scientific">Plantactinospora veratri</name>
    <dbReference type="NCBI Taxonomy" id="1436122"/>
    <lineage>
        <taxon>Bacteria</taxon>
        <taxon>Bacillati</taxon>
        <taxon>Actinomycetota</taxon>
        <taxon>Actinomycetes</taxon>
        <taxon>Micromonosporales</taxon>
        <taxon>Micromonosporaceae</taxon>
        <taxon>Plantactinospora</taxon>
    </lineage>
</organism>
<accession>A0ABU7SAR6</accession>
<evidence type="ECO:0000313" key="3">
    <source>
        <dbReference type="Proteomes" id="UP001339911"/>
    </source>
</evidence>
<protein>
    <submittedName>
        <fullName evidence="2">Carboxymuconolactone decarboxylase family protein</fullName>
    </submittedName>
</protein>
<evidence type="ECO:0000259" key="1">
    <source>
        <dbReference type="Pfam" id="PF02627"/>
    </source>
</evidence>
<dbReference type="EMBL" id="JAZGQL010000005">
    <property type="protein sequence ID" value="MEE6307031.1"/>
    <property type="molecule type" value="Genomic_DNA"/>
</dbReference>
<dbReference type="InterPro" id="IPR029032">
    <property type="entry name" value="AhpD-like"/>
</dbReference>
<reference evidence="2 3" key="1">
    <citation type="submission" date="2024-01" db="EMBL/GenBank/DDBJ databases">
        <title>Genome insights into Plantactinospora veratri sp. nov.</title>
        <authorList>
            <person name="Wang L."/>
        </authorList>
    </citation>
    <scope>NUCLEOTIDE SEQUENCE [LARGE SCALE GENOMIC DNA]</scope>
    <source>
        <strain evidence="2 3">NEAU-FHS4</strain>
    </source>
</reference>
<dbReference type="SUPFAM" id="SSF69118">
    <property type="entry name" value="AhpD-like"/>
    <property type="match status" value="1"/>
</dbReference>
<gene>
    <name evidence="2" type="ORF">V1634_09360</name>
</gene>
<dbReference type="RefSeq" id="WP_331207340.1">
    <property type="nucleotide sequence ID" value="NZ_JAZGQL010000005.1"/>
</dbReference>
<dbReference type="PANTHER" id="PTHR35446">
    <property type="entry name" value="SI:CH211-175M2.5"/>
    <property type="match status" value="1"/>
</dbReference>
<dbReference type="Pfam" id="PF02627">
    <property type="entry name" value="CMD"/>
    <property type="match status" value="1"/>
</dbReference>
<feature type="domain" description="Carboxymuconolactone decarboxylase-like" evidence="1">
    <location>
        <begin position="60"/>
        <end position="126"/>
    </location>
</feature>
<dbReference type="Gene3D" id="1.20.1290.10">
    <property type="entry name" value="AhpD-like"/>
    <property type="match status" value="1"/>
</dbReference>
<name>A0ABU7SAR6_9ACTN</name>
<proteinExistence type="predicted"/>
<sequence length="362" mass="37647">MGSLFARVARRASAAHIRHVAPVAPGGETGLVAEVYQQMETDFGMVAPPIGLHAPAPAALAASWLMLRESLLAGGVVDRSVKEAVAAAVSVANRCPYCVEVHGAAMAGLSSGADADAIVAGRFDAVADLRVRELARWAWASGRPEASGRPVPFPAEQAPEIIGVAVTFHYLNRMVSLFLTESPLPPVPAPALGVVRRGARFVMGTLARRRPTPGISLDLLPEAPLPPDLRWAAGRPPVAAAFARAAAAVEDGARGAVTAEVRGLVLGTLARRVGVEPGFGAPAWLAEAVATVPAGDRPAARLGLLTAFAPYRVTGELVDQVRRGLDEAGLIQLTSWASFAAARAIGARLWRAESAPPAERQI</sequence>
<dbReference type="Proteomes" id="UP001339911">
    <property type="component" value="Unassembled WGS sequence"/>
</dbReference>
<dbReference type="NCBIfam" id="TIGR00778">
    <property type="entry name" value="ahpD_dom"/>
    <property type="match status" value="1"/>
</dbReference>